<dbReference type="EMBL" id="CP135990">
    <property type="protein sequence ID" value="WPA91295.1"/>
    <property type="molecule type" value="Genomic_DNA"/>
</dbReference>
<evidence type="ECO:0000313" key="7">
    <source>
        <dbReference type="Proteomes" id="UP001302443"/>
    </source>
</evidence>
<evidence type="ECO:0000256" key="2">
    <source>
        <dbReference type="ARBA" id="ARBA00023015"/>
    </source>
</evidence>
<evidence type="ECO:0000256" key="4">
    <source>
        <dbReference type="ARBA" id="ARBA00023163"/>
    </source>
</evidence>
<protein>
    <submittedName>
        <fullName evidence="6">Helix-turn-helix domain-containing protein</fullName>
    </submittedName>
</protein>
<evidence type="ECO:0000256" key="3">
    <source>
        <dbReference type="ARBA" id="ARBA00023125"/>
    </source>
</evidence>
<evidence type="ECO:0000313" key="6">
    <source>
        <dbReference type="EMBL" id="WPA91295.1"/>
    </source>
</evidence>
<organism evidence="6 7">
    <name type="scientific">Providencia zhijiangensis</name>
    <dbReference type="NCBI Taxonomy" id="3053982"/>
    <lineage>
        <taxon>Bacteria</taxon>
        <taxon>Pseudomonadati</taxon>
        <taxon>Pseudomonadota</taxon>
        <taxon>Gammaproteobacteria</taxon>
        <taxon>Enterobacterales</taxon>
        <taxon>Morganellaceae</taxon>
        <taxon>Providencia</taxon>
    </lineage>
</organism>
<dbReference type="RefSeq" id="WP_286272847.1">
    <property type="nucleotide sequence ID" value="NZ_CP135990.1"/>
</dbReference>
<name>A0ABZ0N0M5_9GAMM</name>
<keyword evidence="2" id="KW-0805">Transcription regulation</keyword>
<keyword evidence="4" id="KW-0804">Transcription</keyword>
<dbReference type="InterPro" id="IPR038722">
    <property type="entry name" value="Ner_HTH_dom"/>
</dbReference>
<dbReference type="Pfam" id="PF13693">
    <property type="entry name" value="HTH_35"/>
    <property type="match status" value="1"/>
</dbReference>
<dbReference type="Proteomes" id="UP001302443">
    <property type="component" value="Chromosome"/>
</dbReference>
<dbReference type="InterPro" id="IPR010982">
    <property type="entry name" value="Lambda_DNA-bd_dom_sf"/>
</dbReference>
<evidence type="ECO:0000256" key="1">
    <source>
        <dbReference type="ARBA" id="ARBA00006157"/>
    </source>
</evidence>
<dbReference type="Gene3D" id="1.10.260.40">
    <property type="entry name" value="lambda repressor-like DNA-binding domains"/>
    <property type="match status" value="1"/>
</dbReference>
<accession>A0ABZ0N0M5</accession>
<keyword evidence="3" id="KW-0238">DNA-binding</keyword>
<dbReference type="SUPFAM" id="SSF47413">
    <property type="entry name" value="lambda repressor-like DNA-binding domains"/>
    <property type="match status" value="1"/>
</dbReference>
<sequence length="53" mass="6309">MDSSTLTSLLRENLFYDRTLYNVLDRSWPKGEKIIADFVGVPVYIIWPERYVK</sequence>
<evidence type="ECO:0000259" key="5">
    <source>
        <dbReference type="Pfam" id="PF13693"/>
    </source>
</evidence>
<gene>
    <name evidence="6" type="ORF">QS795_012515</name>
</gene>
<feature type="domain" description="Ner winged helix-turn-helix DNA-binding" evidence="5">
    <location>
        <begin position="4"/>
        <end position="52"/>
    </location>
</feature>
<keyword evidence="7" id="KW-1185">Reference proteome</keyword>
<proteinExistence type="inferred from homology"/>
<comment type="similarity">
    <text evidence="1">Belongs to the ner transcriptional regulatory family.</text>
</comment>
<reference evidence="6 7" key="1">
    <citation type="submission" date="2023-09" db="EMBL/GenBank/DDBJ databases">
        <title>Genomic Revisitation and Reclassification of the Genus Providencia.</title>
        <authorList>
            <person name="Dong X."/>
        </authorList>
    </citation>
    <scope>NUCLEOTIDE SEQUENCE [LARGE SCALE GENOMIC DNA]</scope>
    <source>
        <strain evidence="6 7">D4759</strain>
    </source>
</reference>